<dbReference type="InterPro" id="IPR052931">
    <property type="entry name" value="Prophage_regulatory_activator"/>
</dbReference>
<comment type="caution">
    <text evidence="1">The sequence shown here is derived from an EMBL/GenBank/DDBJ whole genome shotgun (WGS) entry which is preliminary data.</text>
</comment>
<dbReference type="eggNOG" id="COG3311">
    <property type="taxonomic scope" value="Bacteria"/>
</dbReference>
<evidence type="ECO:0000313" key="2">
    <source>
        <dbReference type="Proteomes" id="UP000012046"/>
    </source>
</evidence>
<dbReference type="Pfam" id="PF05930">
    <property type="entry name" value="Phage_AlpA"/>
    <property type="match status" value="1"/>
</dbReference>
<evidence type="ECO:0000313" key="1">
    <source>
        <dbReference type="EMBL" id="EHR41717.1"/>
    </source>
</evidence>
<organism evidence="1 2">
    <name type="scientific">Alishewanella jeotgali KCTC 22429</name>
    <dbReference type="NCBI Taxonomy" id="1129374"/>
    <lineage>
        <taxon>Bacteria</taxon>
        <taxon>Pseudomonadati</taxon>
        <taxon>Pseudomonadota</taxon>
        <taxon>Gammaproteobacteria</taxon>
        <taxon>Alteromonadales</taxon>
        <taxon>Alteromonadaceae</taxon>
        <taxon>Alishewanella</taxon>
    </lineage>
</organism>
<sequence length="69" mass="7825">MNTETTKPRLIARAEVIKRVSLCKASIYKRMKVGEFPKPINIGGRRVAWLESDIENWITERLALAGRAA</sequence>
<name>H3ZCC5_9ALTE</name>
<protein>
    <submittedName>
        <fullName evidence="1">Phage transcriptional regulator, AlpA</fullName>
    </submittedName>
</protein>
<dbReference type="InterPro" id="IPR010260">
    <property type="entry name" value="AlpA"/>
</dbReference>
<dbReference type="PATRIC" id="fig|1129374.4.peg.1002"/>
<gene>
    <name evidence="1" type="ORF">AJE_04991</name>
</gene>
<accession>H3ZCC5</accession>
<dbReference type="RefSeq" id="WP_008949946.1">
    <property type="nucleotide sequence ID" value="NZ_AHTH01000010.1"/>
</dbReference>
<dbReference type="PANTHER" id="PTHR36154">
    <property type="entry name" value="DNA-BINDING TRANSCRIPTIONAL ACTIVATOR ALPA"/>
    <property type="match status" value="1"/>
</dbReference>
<dbReference type="Proteomes" id="UP000012046">
    <property type="component" value="Unassembled WGS sequence"/>
</dbReference>
<dbReference type="Gene3D" id="1.10.238.160">
    <property type="match status" value="1"/>
</dbReference>
<keyword evidence="2" id="KW-1185">Reference proteome</keyword>
<reference evidence="1 2" key="1">
    <citation type="journal article" date="2012" name="J. Bacteriol.">
        <title>Genome Sequence of Extracellular-Protease-Producing Alishewanella jeotgali Isolated from Traditional Korean Fermented Seafood.</title>
        <authorList>
            <person name="Jung J."/>
            <person name="Chun J."/>
            <person name="Park W."/>
        </authorList>
    </citation>
    <scope>NUCLEOTIDE SEQUENCE [LARGE SCALE GENOMIC DNA]</scope>
    <source>
        <strain evidence="1 2">KCTC 22429</strain>
    </source>
</reference>
<dbReference type="STRING" id="1129374.AJE_04991"/>
<dbReference type="EMBL" id="AHTH01000010">
    <property type="protein sequence ID" value="EHR41717.1"/>
    <property type="molecule type" value="Genomic_DNA"/>
</dbReference>
<proteinExistence type="predicted"/>
<dbReference type="PANTHER" id="PTHR36154:SF1">
    <property type="entry name" value="DNA-BINDING TRANSCRIPTIONAL ACTIVATOR ALPA"/>
    <property type="match status" value="1"/>
</dbReference>
<dbReference type="AlphaFoldDB" id="H3ZCC5"/>